<evidence type="ECO:0000313" key="3">
    <source>
        <dbReference type="Proteomes" id="UP001208570"/>
    </source>
</evidence>
<name>A0AAD9JB54_9ANNE</name>
<feature type="region of interest" description="Disordered" evidence="1">
    <location>
        <begin position="203"/>
        <end position="254"/>
    </location>
</feature>
<dbReference type="EMBL" id="JAODUP010000435">
    <property type="protein sequence ID" value="KAK2149821.1"/>
    <property type="molecule type" value="Genomic_DNA"/>
</dbReference>
<reference evidence="2" key="1">
    <citation type="journal article" date="2023" name="Mol. Biol. Evol.">
        <title>Third-Generation Sequencing Reveals the Adaptive Role of the Epigenome in Three Deep-Sea Polychaetes.</title>
        <authorList>
            <person name="Perez M."/>
            <person name="Aroh O."/>
            <person name="Sun Y."/>
            <person name="Lan Y."/>
            <person name="Juniper S.K."/>
            <person name="Young C.R."/>
            <person name="Angers B."/>
            <person name="Qian P.Y."/>
        </authorList>
    </citation>
    <scope>NUCLEOTIDE SEQUENCE</scope>
    <source>
        <strain evidence="2">P08H-3</strain>
    </source>
</reference>
<proteinExistence type="predicted"/>
<gene>
    <name evidence="2" type="ORF">LSH36_435g00001</name>
</gene>
<feature type="compositionally biased region" description="Basic and acidic residues" evidence="1">
    <location>
        <begin position="225"/>
        <end position="240"/>
    </location>
</feature>
<evidence type="ECO:0000313" key="2">
    <source>
        <dbReference type="EMBL" id="KAK2149821.1"/>
    </source>
</evidence>
<sequence>MCSNGNAYEQHCAPGSRNSGYDRYQYGKDYYYHDFCDVNLVDTGYAAAQNGYAGGYAGPGGPGVVFKGPGYGGGVGPRPGGFQGFGYGKCTSDGLYYNNKYSFMICSNGNAYEQHCAPGSMNSGYERYEFGKDYYYHDFCDVNLVDTGYTTQQGYGDGYGAGYDGHEAEYHHEHHGNEGYAVLEKHESDYPAPGQAAAVYPMQGKQNKGYPGRGKQDPSYPNFGKTDRDYPMSGKQDRGYSAKGGDYTNSKNFEAQRYGYGKGYKAGYD</sequence>
<dbReference type="Proteomes" id="UP001208570">
    <property type="component" value="Unassembled WGS sequence"/>
</dbReference>
<keyword evidence="3" id="KW-1185">Reference proteome</keyword>
<dbReference type="AlphaFoldDB" id="A0AAD9JB54"/>
<accession>A0AAD9JB54</accession>
<protein>
    <submittedName>
        <fullName evidence="2">Uncharacterized protein</fullName>
    </submittedName>
</protein>
<organism evidence="2 3">
    <name type="scientific">Paralvinella palmiformis</name>
    <dbReference type="NCBI Taxonomy" id="53620"/>
    <lineage>
        <taxon>Eukaryota</taxon>
        <taxon>Metazoa</taxon>
        <taxon>Spiralia</taxon>
        <taxon>Lophotrochozoa</taxon>
        <taxon>Annelida</taxon>
        <taxon>Polychaeta</taxon>
        <taxon>Sedentaria</taxon>
        <taxon>Canalipalpata</taxon>
        <taxon>Terebellida</taxon>
        <taxon>Terebelliformia</taxon>
        <taxon>Alvinellidae</taxon>
        <taxon>Paralvinella</taxon>
    </lineage>
</organism>
<comment type="caution">
    <text evidence="2">The sequence shown here is derived from an EMBL/GenBank/DDBJ whole genome shotgun (WGS) entry which is preliminary data.</text>
</comment>
<evidence type="ECO:0000256" key="1">
    <source>
        <dbReference type="SAM" id="MobiDB-lite"/>
    </source>
</evidence>